<reference evidence="1 2" key="1">
    <citation type="submission" date="2020-08" db="EMBL/GenBank/DDBJ databases">
        <title>Sequencing the genomes of 1000 actinobacteria strains.</title>
        <authorList>
            <person name="Klenk H.-P."/>
        </authorList>
    </citation>
    <scope>NUCLEOTIDE SEQUENCE [LARGE SCALE GENOMIC DNA]</scope>
    <source>
        <strain evidence="1 2">DSM 45298</strain>
    </source>
</reference>
<proteinExistence type="predicted"/>
<dbReference type="EMBL" id="JACIFP010000001">
    <property type="protein sequence ID" value="MBB4136959.1"/>
    <property type="molecule type" value="Genomic_DNA"/>
</dbReference>
<gene>
    <name evidence="1" type="ORF">BKA16_003511</name>
</gene>
<name>A0A840F608_9ACTN</name>
<dbReference type="RefSeq" id="WP_221246906.1">
    <property type="nucleotide sequence ID" value="NZ_BAABHL010000126.1"/>
</dbReference>
<keyword evidence="2" id="KW-1185">Reference proteome</keyword>
<dbReference type="Proteomes" id="UP000551501">
    <property type="component" value="Unassembled WGS sequence"/>
</dbReference>
<organism evidence="1 2">
    <name type="scientific">Gordonia humi</name>
    <dbReference type="NCBI Taxonomy" id="686429"/>
    <lineage>
        <taxon>Bacteria</taxon>
        <taxon>Bacillati</taxon>
        <taxon>Actinomycetota</taxon>
        <taxon>Actinomycetes</taxon>
        <taxon>Mycobacteriales</taxon>
        <taxon>Gordoniaceae</taxon>
        <taxon>Gordonia</taxon>
    </lineage>
</organism>
<protein>
    <submittedName>
        <fullName evidence="1">Uncharacterized protein</fullName>
    </submittedName>
</protein>
<dbReference type="AlphaFoldDB" id="A0A840F608"/>
<evidence type="ECO:0000313" key="2">
    <source>
        <dbReference type="Proteomes" id="UP000551501"/>
    </source>
</evidence>
<sequence length="94" mass="10196">MDDDGAQIVVDGETFIVRQTDGVWTYDWVSGPNPNYGFSGRVRGFEYIDAGAGTILPGSGKYVDPAPDTPPPDHEEAIRDFLAMIDPETGYIGD</sequence>
<accession>A0A840F608</accession>
<comment type="caution">
    <text evidence="1">The sequence shown here is derived from an EMBL/GenBank/DDBJ whole genome shotgun (WGS) entry which is preliminary data.</text>
</comment>
<evidence type="ECO:0000313" key="1">
    <source>
        <dbReference type="EMBL" id="MBB4136959.1"/>
    </source>
</evidence>